<dbReference type="SUPFAM" id="SSF100950">
    <property type="entry name" value="NagB/RpiA/CoA transferase-like"/>
    <property type="match status" value="1"/>
</dbReference>
<dbReference type="SMART" id="SM00882">
    <property type="entry name" value="CoA_trans"/>
    <property type="match status" value="1"/>
</dbReference>
<dbReference type="NCBIfam" id="TIGR02429">
    <property type="entry name" value="pcaI_scoA_fam"/>
    <property type="match status" value="1"/>
</dbReference>
<dbReference type="GO" id="GO:0008260">
    <property type="term" value="F:succinyl-CoA:3-oxo-acid CoA-transferase activity"/>
    <property type="evidence" value="ECO:0007669"/>
    <property type="project" value="UniProtKB-EC"/>
</dbReference>
<dbReference type="InterPro" id="IPR004165">
    <property type="entry name" value="CoA_trans_fam_I"/>
</dbReference>
<keyword evidence="3" id="KW-1185">Reference proteome</keyword>
<keyword evidence="1 2" id="KW-0808">Transferase</keyword>
<dbReference type="InterPro" id="IPR012792">
    <property type="entry name" value="3-oxoacid_CoA-transf_A"/>
</dbReference>
<gene>
    <name evidence="2" type="primary">scoA_2</name>
    <name evidence="2" type="ORF">FILTAD_02114</name>
</gene>
<proteinExistence type="predicted"/>
<dbReference type="Gene3D" id="3.40.1080.10">
    <property type="entry name" value="Glutaconate Coenzyme A-transferase"/>
    <property type="match status" value="1"/>
</dbReference>
<dbReference type="AlphaFoldDB" id="A0A3P5XNV6"/>
<dbReference type="PROSITE" id="PS01273">
    <property type="entry name" value="COA_TRANSF_1"/>
    <property type="match status" value="1"/>
</dbReference>
<accession>A0A3P5XNV6</accession>
<evidence type="ECO:0000313" key="2">
    <source>
        <dbReference type="EMBL" id="VDC29501.1"/>
    </source>
</evidence>
<dbReference type="InterPro" id="IPR037171">
    <property type="entry name" value="NagB/RpiA_transferase-like"/>
</dbReference>
<reference evidence="2 3" key="1">
    <citation type="submission" date="2018-11" db="EMBL/GenBank/DDBJ databases">
        <authorList>
            <person name="Criscuolo A."/>
        </authorList>
    </citation>
    <scope>NUCLEOTIDE SEQUENCE [LARGE SCALE GENOMIC DNA]</scope>
    <source>
        <strain evidence="2">ATB-66</strain>
    </source>
</reference>
<protein>
    <submittedName>
        <fullName evidence="2">Putative succinyl-CoA:3-ketoacid coenzyme A transferase subunit A</fullName>
        <ecNumber evidence="2">2.8.3.5</ecNumber>
    </submittedName>
</protein>
<dbReference type="Pfam" id="PF01144">
    <property type="entry name" value="CoA_trans"/>
    <property type="match status" value="1"/>
</dbReference>
<dbReference type="EC" id="2.8.3.5" evidence="2"/>
<name>A0A3P5XNV6_9BACL</name>
<sequence>MRRSGFNGILHTNFITNERGTSMEKLIEKSEYLHYINDNDTLLVGGFGLSGTPLTLIDELADSSKKGLTIVSNNLGEAGKGLGKLLLSKNIKKAKGSYFTSNRDAVKAWSDGELEIELIPQGTLAEAVRCGGAGIGGFYTKTAVGTKLAEGKDVKVIDGETYILEKAIKGDVSLIKAMKADTLGNLIYDHTGRNFNAVMATAGKIVIAEVDEIVEAGSFSPQEVETPHVYVDYIVMNKYVKKGGKYVEHS</sequence>
<dbReference type="Proteomes" id="UP000270468">
    <property type="component" value="Unassembled WGS sequence"/>
</dbReference>
<dbReference type="InterPro" id="IPR004163">
    <property type="entry name" value="CoA_transf_BS"/>
</dbReference>
<evidence type="ECO:0000313" key="3">
    <source>
        <dbReference type="Proteomes" id="UP000270468"/>
    </source>
</evidence>
<dbReference type="PANTHER" id="PTHR13707:SF57">
    <property type="entry name" value="SUCCINYL-COA:3-KETOACID COENZYME A TRANSFERASE SUBUNIT B-RELATED"/>
    <property type="match status" value="1"/>
</dbReference>
<evidence type="ECO:0000256" key="1">
    <source>
        <dbReference type="ARBA" id="ARBA00022679"/>
    </source>
</evidence>
<dbReference type="EMBL" id="UXAV01000042">
    <property type="protein sequence ID" value="VDC29501.1"/>
    <property type="molecule type" value="Genomic_DNA"/>
</dbReference>
<dbReference type="PANTHER" id="PTHR13707">
    <property type="entry name" value="KETOACID-COENZYME A TRANSFERASE"/>
    <property type="match status" value="1"/>
</dbReference>
<organism evidence="2 3">
    <name type="scientific">Filibacter tadaridae</name>
    <dbReference type="NCBI Taxonomy" id="2483811"/>
    <lineage>
        <taxon>Bacteria</taxon>
        <taxon>Bacillati</taxon>
        <taxon>Bacillota</taxon>
        <taxon>Bacilli</taxon>
        <taxon>Bacillales</taxon>
        <taxon>Caryophanaceae</taxon>
        <taxon>Filibacter</taxon>
    </lineage>
</organism>